<dbReference type="Gene3D" id="3.80.10.10">
    <property type="entry name" value="Ribonuclease Inhibitor"/>
    <property type="match status" value="1"/>
</dbReference>
<comment type="caution">
    <text evidence="1">The sequence shown here is derived from an EMBL/GenBank/DDBJ whole genome shotgun (WGS) entry which is preliminary data.</text>
</comment>
<reference evidence="1 2" key="1">
    <citation type="journal article" date="2019" name="Environ. Microbiol.">
        <title>At the nexus of three kingdoms: the genome of the mycorrhizal fungus Gigaspora margarita provides insights into plant, endobacterial and fungal interactions.</title>
        <authorList>
            <person name="Venice F."/>
            <person name="Ghignone S."/>
            <person name="Salvioli di Fossalunga A."/>
            <person name="Amselem J."/>
            <person name="Novero M."/>
            <person name="Xianan X."/>
            <person name="Sedzielewska Toro K."/>
            <person name="Morin E."/>
            <person name="Lipzen A."/>
            <person name="Grigoriev I.V."/>
            <person name="Henrissat B."/>
            <person name="Martin F.M."/>
            <person name="Bonfante P."/>
        </authorList>
    </citation>
    <scope>NUCLEOTIDE SEQUENCE [LARGE SCALE GENOMIC DNA]</scope>
    <source>
        <strain evidence="1 2">BEG34</strain>
    </source>
</reference>
<dbReference type="Proteomes" id="UP000439903">
    <property type="component" value="Unassembled WGS sequence"/>
</dbReference>
<sequence length="317" mass="37481">MASKVLMGNMPELVENIPNNLNNEIYSLYSCALVNRHLCKMSIPILWKDPFSLERRPSFISSYFFIFLRRRKHCFKRIWNKQKFQHLILHELLISDNAIALLMILAKISTKISVLEFDQFEYFDNDDTELQLINALSALLNHKSNLDCLAYMNQNMLQNSMALFSVLESQENSLQEVVLTNCSYNKEFEALKNCKNLETLRYCDYMIMLKILDYNKISTLEIKHLVLLSKHYIPQHYEYYVFPQLLELIGNLQNLQFLTLRCNIDILEEEVKIRVLHLAEILPLILQYFDVEDTWLKQYIDILLNHCNAPLKKSVNL</sequence>
<gene>
    <name evidence="1" type="ORF">F8M41_022001</name>
</gene>
<evidence type="ECO:0000313" key="2">
    <source>
        <dbReference type="Proteomes" id="UP000439903"/>
    </source>
</evidence>
<keyword evidence="2" id="KW-1185">Reference proteome</keyword>
<name>A0A8H4AFT4_GIGMA</name>
<evidence type="ECO:0000313" key="1">
    <source>
        <dbReference type="EMBL" id="KAF0490036.1"/>
    </source>
</evidence>
<dbReference type="AlphaFoldDB" id="A0A8H4AFT4"/>
<accession>A0A8H4AFT4</accession>
<dbReference type="EMBL" id="WTPW01000666">
    <property type="protein sequence ID" value="KAF0490036.1"/>
    <property type="molecule type" value="Genomic_DNA"/>
</dbReference>
<protein>
    <submittedName>
        <fullName evidence="1">Uncharacterized protein</fullName>
    </submittedName>
</protein>
<proteinExistence type="predicted"/>
<organism evidence="1 2">
    <name type="scientific">Gigaspora margarita</name>
    <dbReference type="NCBI Taxonomy" id="4874"/>
    <lineage>
        <taxon>Eukaryota</taxon>
        <taxon>Fungi</taxon>
        <taxon>Fungi incertae sedis</taxon>
        <taxon>Mucoromycota</taxon>
        <taxon>Glomeromycotina</taxon>
        <taxon>Glomeromycetes</taxon>
        <taxon>Diversisporales</taxon>
        <taxon>Gigasporaceae</taxon>
        <taxon>Gigaspora</taxon>
    </lineage>
</organism>
<dbReference type="OrthoDB" id="2788229at2759"/>
<dbReference type="InterPro" id="IPR032675">
    <property type="entry name" value="LRR_dom_sf"/>
</dbReference>